<name>A0A2Z5FVG9_9BACT</name>
<evidence type="ECO:0000313" key="12">
    <source>
        <dbReference type="Proteomes" id="UP000253606"/>
    </source>
</evidence>
<keyword evidence="12" id="KW-1185">Reference proteome</keyword>
<evidence type="ECO:0000256" key="3">
    <source>
        <dbReference type="ARBA" id="ARBA00022491"/>
    </source>
</evidence>
<dbReference type="Proteomes" id="UP000253606">
    <property type="component" value="Chromosome"/>
</dbReference>
<keyword evidence="6" id="KW-0804">Transcription</keyword>
<evidence type="ECO:0000256" key="7">
    <source>
        <dbReference type="ARBA" id="ARBA00024739"/>
    </source>
</evidence>
<evidence type="ECO:0000256" key="1">
    <source>
        <dbReference type="ARBA" id="ARBA00005322"/>
    </source>
</evidence>
<evidence type="ECO:0000256" key="6">
    <source>
        <dbReference type="ARBA" id="ARBA00023163"/>
    </source>
</evidence>
<keyword evidence="3" id="KW-0678">Repressor</keyword>
<accession>A0A2Z5FVG9</accession>
<dbReference type="RefSeq" id="WP_114206054.1">
    <property type="nucleotide sequence ID" value="NZ_CP030840.1"/>
</dbReference>
<evidence type="ECO:0000313" key="11">
    <source>
        <dbReference type="EMBL" id="AXC10416.1"/>
    </source>
</evidence>
<organism evidence="11 12">
    <name type="scientific">Acidisarcina polymorpha</name>
    <dbReference type="NCBI Taxonomy" id="2211140"/>
    <lineage>
        <taxon>Bacteria</taxon>
        <taxon>Pseudomonadati</taxon>
        <taxon>Acidobacteriota</taxon>
        <taxon>Terriglobia</taxon>
        <taxon>Terriglobales</taxon>
        <taxon>Acidobacteriaceae</taxon>
        <taxon>Acidisarcina</taxon>
    </lineage>
</organism>
<dbReference type="GO" id="GO:0044781">
    <property type="term" value="P:bacterial-type flagellum organization"/>
    <property type="evidence" value="ECO:0007669"/>
    <property type="project" value="UniProtKB-KW"/>
</dbReference>
<dbReference type="AlphaFoldDB" id="A0A2Z5FVG9"/>
<protein>
    <recommendedName>
        <fullName evidence="2">Negative regulator of flagellin synthesis</fullName>
    </recommendedName>
    <alternativeName>
        <fullName evidence="8">Anti-sigma-28 factor</fullName>
    </alternativeName>
</protein>
<evidence type="ECO:0000256" key="2">
    <source>
        <dbReference type="ARBA" id="ARBA00017823"/>
    </source>
</evidence>
<feature type="region of interest" description="Disordered" evidence="9">
    <location>
        <begin position="23"/>
        <end position="46"/>
    </location>
</feature>
<keyword evidence="5" id="KW-0805">Transcription regulation</keyword>
<comment type="function">
    <text evidence="7">Responsible for the coupling of flagellin expression to flagellar assembly by preventing expression of the flagellin genes when a component of the middle class of proteins is defective. It negatively regulates flagellar genes by inhibiting the activity of FliA by directly binding to FliA.</text>
</comment>
<dbReference type="EMBL" id="CP030840">
    <property type="protein sequence ID" value="AXC10416.1"/>
    <property type="molecule type" value="Genomic_DNA"/>
</dbReference>
<proteinExistence type="inferred from homology"/>
<dbReference type="NCBIfam" id="TIGR03824">
    <property type="entry name" value="FlgM_jcvi"/>
    <property type="match status" value="1"/>
</dbReference>
<dbReference type="OrthoDB" id="123535at2"/>
<dbReference type="KEGG" id="abas:ACPOL_1065"/>
<dbReference type="InterPro" id="IPR031316">
    <property type="entry name" value="FlgM_C"/>
</dbReference>
<comment type="similarity">
    <text evidence="1">Belongs to the FlgM family.</text>
</comment>
<evidence type="ECO:0000259" key="10">
    <source>
        <dbReference type="Pfam" id="PF04316"/>
    </source>
</evidence>
<dbReference type="InterPro" id="IPR035890">
    <property type="entry name" value="Anti-sigma-28_factor_FlgM_sf"/>
</dbReference>
<evidence type="ECO:0000256" key="4">
    <source>
        <dbReference type="ARBA" id="ARBA00022795"/>
    </source>
</evidence>
<evidence type="ECO:0000256" key="5">
    <source>
        <dbReference type="ARBA" id="ARBA00023015"/>
    </source>
</evidence>
<dbReference type="Pfam" id="PF04316">
    <property type="entry name" value="FlgM"/>
    <property type="match status" value="1"/>
</dbReference>
<sequence length="100" mass="10400">MSIQWNSSSPQSIPKDTTVIRTAGASFKPTETIEPSNSHPSLDGDAAHLSPAALLASASSSLPDVRSEKVASIQEALANGSYSVSSTDVADKLIDHLLHS</sequence>
<dbReference type="GO" id="GO:0045892">
    <property type="term" value="P:negative regulation of DNA-templated transcription"/>
    <property type="evidence" value="ECO:0007669"/>
    <property type="project" value="InterPro"/>
</dbReference>
<reference evidence="11 12" key="1">
    <citation type="journal article" date="2018" name="Front. Microbiol.">
        <title>Hydrolytic Capabilities as a Key to Environmental Success: Chitinolytic and Cellulolytic Acidobacteria From Acidic Sub-arctic Soils and Boreal Peatlands.</title>
        <authorList>
            <person name="Belova S.E."/>
            <person name="Ravin N.V."/>
            <person name="Pankratov T.A."/>
            <person name="Rakitin A.L."/>
            <person name="Ivanova A.A."/>
            <person name="Beletsky A.V."/>
            <person name="Mardanov A.V."/>
            <person name="Sinninghe Damste J.S."/>
            <person name="Dedysh S.N."/>
        </authorList>
    </citation>
    <scope>NUCLEOTIDE SEQUENCE [LARGE SCALE GENOMIC DNA]</scope>
    <source>
        <strain evidence="11 12">SBC82</strain>
    </source>
</reference>
<feature type="domain" description="Anti-sigma-28 factor FlgM C-terminal" evidence="10">
    <location>
        <begin position="46"/>
        <end position="95"/>
    </location>
</feature>
<evidence type="ECO:0000256" key="8">
    <source>
        <dbReference type="ARBA" id="ARBA00030117"/>
    </source>
</evidence>
<keyword evidence="4" id="KW-1005">Bacterial flagellum biogenesis</keyword>
<dbReference type="InterPro" id="IPR007412">
    <property type="entry name" value="FlgM"/>
</dbReference>
<evidence type="ECO:0000256" key="9">
    <source>
        <dbReference type="SAM" id="MobiDB-lite"/>
    </source>
</evidence>
<dbReference type="SUPFAM" id="SSF101498">
    <property type="entry name" value="Anti-sigma factor FlgM"/>
    <property type="match status" value="1"/>
</dbReference>
<gene>
    <name evidence="11" type="ORF">ACPOL_1065</name>
</gene>